<dbReference type="Pfam" id="PF00691">
    <property type="entry name" value="OmpA"/>
    <property type="match status" value="1"/>
</dbReference>
<dbReference type="InterPro" id="IPR011042">
    <property type="entry name" value="6-blade_b-propeller_TolB-like"/>
</dbReference>
<keyword evidence="10" id="KW-1185">Reference proteome</keyword>
<evidence type="ECO:0000313" key="8">
    <source>
        <dbReference type="EMBL" id="SHI23360.1"/>
    </source>
</evidence>
<dbReference type="InterPro" id="IPR006664">
    <property type="entry name" value="OMP_bac"/>
</dbReference>
<dbReference type="InterPro" id="IPR008969">
    <property type="entry name" value="CarboxyPept-like_regulatory"/>
</dbReference>
<dbReference type="InterPro" id="IPR036737">
    <property type="entry name" value="OmpA-like_sf"/>
</dbReference>
<evidence type="ECO:0000313" key="9">
    <source>
        <dbReference type="Proteomes" id="UP000184240"/>
    </source>
</evidence>
<sequence length="641" mass="73382">MRTIYILLLFISVNTFAQSNLKKANELYDRHIYIEAAPAFEKYMASAKKENVTPDIYMKMGDVYYNLKDYYKAKEYYEIWYKKVGPNQDNSQGFQYYDTLRYLKEYDKASQVVELYLKEKGTPEMLNAYYEEKSRFEELIKGDTLYTIKNLELNSQYADFGGAISEGTFVFTSARNKEANKIYERDNTPYLAIYKADMNGPESFSNIGLFNKELETPYHDATVSFSPNSKYIYFASSAQDNNRKIFTGDKRNYFNIYRVDLTAKKIKKELLPFNGETYSSGHPFVTEDGTKLFFASDMPGGYGRADIYVCDIYEDGTYSKPRNLGPLINSIVDDYFPFYKDNTLYFSSEGHVGFGGLDVYKTNFQDGIFGAVINLGPNINSNADDFAYVAGLEPDSGYFSSDRAGGKGGDDIYSFKYNVKECLQTITGTVYDLETKEILSGAKVTAYINGDQVHQEVITDEKGSYTMMLNCETTYTLEATKAGYGEDALDFSTDLIPGHLMDMVDFRLKDLSEIFVTDGDVEKIRIDPIYFEYYRYNINDVAAIQLKRVIEVMDSYPEMIIKIESHTDQRGTDYFNKTLSSNRANSTKDWLIENGIDPSRIESAIGYGESRPIHICDEDGKTCTELEYSENRRSEFIVVSR</sequence>
<reference evidence="8" key="1">
    <citation type="submission" date="2016-11" db="EMBL/GenBank/DDBJ databases">
        <authorList>
            <person name="Jaros S."/>
            <person name="Januszkiewicz K."/>
            <person name="Wedrychowicz H."/>
        </authorList>
    </citation>
    <scope>NUCLEOTIDE SEQUENCE [LARGE SCALE GENOMIC DNA]</scope>
    <source>
        <strain evidence="8">DSM 19859</strain>
    </source>
</reference>
<evidence type="ECO:0000256" key="5">
    <source>
        <dbReference type="SAM" id="SignalP"/>
    </source>
</evidence>
<name>A0A1M5ZGL6_9FLAO</name>
<dbReference type="PRINTS" id="PR01021">
    <property type="entry name" value="OMPADOMAIN"/>
</dbReference>
<keyword evidence="3" id="KW-0998">Cell outer membrane</keyword>
<accession>A0A1M5ZGL6</accession>
<organism evidence="8 9">
    <name type="scientific">Leeuwenhoekiella palythoae</name>
    <dbReference type="NCBI Taxonomy" id="573501"/>
    <lineage>
        <taxon>Bacteria</taxon>
        <taxon>Pseudomonadati</taxon>
        <taxon>Bacteroidota</taxon>
        <taxon>Flavobacteriia</taxon>
        <taxon>Flavobacteriales</taxon>
        <taxon>Flavobacteriaceae</taxon>
        <taxon>Leeuwenhoekiella</taxon>
    </lineage>
</organism>
<proteinExistence type="predicted"/>
<keyword evidence="2 4" id="KW-0472">Membrane</keyword>
<dbReference type="RefSeq" id="WP_072984426.1">
    <property type="nucleotide sequence ID" value="NZ_FQXT01000006.1"/>
</dbReference>
<dbReference type="SUPFAM" id="SSF49464">
    <property type="entry name" value="Carboxypeptidase regulatory domain-like"/>
    <property type="match status" value="1"/>
</dbReference>
<evidence type="ECO:0000313" key="10">
    <source>
        <dbReference type="Proteomes" id="UP000290037"/>
    </source>
</evidence>
<dbReference type="Gene3D" id="2.120.10.30">
    <property type="entry name" value="TolB, C-terminal domain"/>
    <property type="match status" value="1"/>
</dbReference>
<dbReference type="Gene3D" id="1.25.40.10">
    <property type="entry name" value="Tetratricopeptide repeat domain"/>
    <property type="match status" value="1"/>
</dbReference>
<dbReference type="Proteomes" id="UP000184240">
    <property type="component" value="Unassembled WGS sequence"/>
</dbReference>
<dbReference type="SUPFAM" id="SSF82171">
    <property type="entry name" value="DPP6 N-terminal domain-like"/>
    <property type="match status" value="1"/>
</dbReference>
<dbReference type="EMBL" id="QOVN01000006">
    <property type="protein sequence ID" value="RXG27647.1"/>
    <property type="molecule type" value="Genomic_DNA"/>
</dbReference>
<dbReference type="EMBL" id="FQXT01000006">
    <property type="protein sequence ID" value="SHI23360.1"/>
    <property type="molecule type" value="Genomic_DNA"/>
</dbReference>
<evidence type="ECO:0000256" key="3">
    <source>
        <dbReference type="ARBA" id="ARBA00023237"/>
    </source>
</evidence>
<dbReference type="InterPro" id="IPR050330">
    <property type="entry name" value="Bact_OuterMem_StrucFunc"/>
</dbReference>
<dbReference type="GO" id="GO:0009279">
    <property type="term" value="C:cell outer membrane"/>
    <property type="evidence" value="ECO:0007669"/>
    <property type="project" value="UniProtKB-SubCell"/>
</dbReference>
<dbReference type="Pfam" id="PF07676">
    <property type="entry name" value="PD40"/>
    <property type="match status" value="2"/>
</dbReference>
<dbReference type="Gene3D" id="3.30.1330.60">
    <property type="entry name" value="OmpA-like domain"/>
    <property type="match status" value="1"/>
</dbReference>
<feature type="domain" description="OmpA-like" evidence="6">
    <location>
        <begin position="518"/>
        <end position="641"/>
    </location>
</feature>
<dbReference type="Proteomes" id="UP000290037">
    <property type="component" value="Unassembled WGS sequence"/>
</dbReference>
<dbReference type="CDD" id="cd07185">
    <property type="entry name" value="OmpA_C-like"/>
    <property type="match status" value="1"/>
</dbReference>
<dbReference type="PROSITE" id="PS51123">
    <property type="entry name" value="OMPA_2"/>
    <property type="match status" value="1"/>
</dbReference>
<evidence type="ECO:0000259" key="6">
    <source>
        <dbReference type="PROSITE" id="PS51123"/>
    </source>
</evidence>
<dbReference type="AlphaFoldDB" id="A0A1M5ZGL6"/>
<reference evidence="7 10" key="3">
    <citation type="submission" date="2018-07" db="EMBL/GenBank/DDBJ databases">
        <title>Leeuwenhoekiella genomics.</title>
        <authorList>
            <person name="Tahon G."/>
            <person name="Willems A."/>
        </authorList>
    </citation>
    <scope>NUCLEOTIDE SEQUENCE [LARGE SCALE GENOMIC DNA]</scope>
    <source>
        <strain evidence="7 10">LMG 24856</strain>
    </source>
</reference>
<reference evidence="9" key="2">
    <citation type="submission" date="2016-11" db="EMBL/GenBank/DDBJ databases">
        <authorList>
            <person name="Varghese N."/>
            <person name="Submissions S."/>
        </authorList>
    </citation>
    <scope>NUCLEOTIDE SEQUENCE [LARGE SCALE GENOMIC DNA]</scope>
    <source>
        <strain evidence="9">DSM 19859</strain>
    </source>
</reference>
<dbReference type="InterPro" id="IPR006665">
    <property type="entry name" value="OmpA-like"/>
</dbReference>
<dbReference type="SUPFAM" id="SSF48452">
    <property type="entry name" value="TPR-like"/>
    <property type="match status" value="1"/>
</dbReference>
<feature type="chain" id="PRO_5012296666" evidence="5">
    <location>
        <begin position="18"/>
        <end position="641"/>
    </location>
</feature>
<keyword evidence="5" id="KW-0732">Signal</keyword>
<evidence type="ECO:0000256" key="1">
    <source>
        <dbReference type="ARBA" id="ARBA00004442"/>
    </source>
</evidence>
<dbReference type="PANTHER" id="PTHR30329">
    <property type="entry name" value="STATOR ELEMENT OF FLAGELLAR MOTOR COMPLEX"/>
    <property type="match status" value="1"/>
</dbReference>
<dbReference type="Pfam" id="PF13620">
    <property type="entry name" value="CarboxypepD_reg"/>
    <property type="match status" value="1"/>
</dbReference>
<evidence type="ECO:0000256" key="2">
    <source>
        <dbReference type="ARBA" id="ARBA00023136"/>
    </source>
</evidence>
<dbReference type="STRING" id="573501.SAMN04487999_3010"/>
<dbReference type="InterPro" id="IPR011990">
    <property type="entry name" value="TPR-like_helical_dom_sf"/>
</dbReference>
<dbReference type="Gene3D" id="2.60.40.1120">
    <property type="entry name" value="Carboxypeptidase-like, regulatory domain"/>
    <property type="match status" value="1"/>
</dbReference>
<dbReference type="OrthoDB" id="9809364at2"/>
<dbReference type="SUPFAM" id="SSF103088">
    <property type="entry name" value="OmpA-like"/>
    <property type="match status" value="1"/>
</dbReference>
<evidence type="ECO:0000256" key="4">
    <source>
        <dbReference type="PROSITE-ProRule" id="PRU00473"/>
    </source>
</evidence>
<protein>
    <submittedName>
        <fullName evidence="8">Outer membrane protein OmpA and related peptidoglycan-associated (Lipo)proteins</fullName>
    </submittedName>
    <submittedName>
        <fullName evidence="7">WD40 repeat protein</fullName>
    </submittedName>
</protein>
<dbReference type="InterPro" id="IPR011659">
    <property type="entry name" value="WD40"/>
</dbReference>
<evidence type="ECO:0000313" key="7">
    <source>
        <dbReference type="EMBL" id="RXG27647.1"/>
    </source>
</evidence>
<feature type="signal peptide" evidence="5">
    <location>
        <begin position="1"/>
        <end position="17"/>
    </location>
</feature>
<comment type="subcellular location">
    <subcellularLocation>
        <location evidence="1">Cell outer membrane</location>
    </subcellularLocation>
</comment>
<dbReference type="PANTHER" id="PTHR30329:SF21">
    <property type="entry name" value="LIPOPROTEIN YIAD-RELATED"/>
    <property type="match status" value="1"/>
</dbReference>
<gene>
    <name evidence="7" type="ORF">DSM01_2762</name>
    <name evidence="8" type="ORF">SAMN04487999_3010</name>
</gene>